<dbReference type="EMBL" id="JBDXSU010000043">
    <property type="protein sequence ID" value="MFB5193157.1"/>
    <property type="molecule type" value="Genomic_DNA"/>
</dbReference>
<evidence type="ECO:0000313" key="1">
    <source>
        <dbReference type="EMBL" id="MFB5193157.1"/>
    </source>
</evidence>
<protein>
    <submittedName>
        <fullName evidence="1">Uncharacterized protein</fullName>
    </submittedName>
</protein>
<name>A0ABV5ANY9_9BACL</name>
<proteinExistence type="predicted"/>
<dbReference type="Proteomes" id="UP001579974">
    <property type="component" value="Unassembled WGS sequence"/>
</dbReference>
<keyword evidence="2" id="KW-1185">Reference proteome</keyword>
<dbReference type="RefSeq" id="WP_368781055.1">
    <property type="nucleotide sequence ID" value="NZ_CP162942.1"/>
</dbReference>
<organism evidence="1 2">
    <name type="scientific">Alicyclobacillus fastidiosus</name>
    <dbReference type="NCBI Taxonomy" id="392011"/>
    <lineage>
        <taxon>Bacteria</taxon>
        <taxon>Bacillati</taxon>
        <taxon>Bacillota</taxon>
        <taxon>Bacilli</taxon>
        <taxon>Bacillales</taxon>
        <taxon>Alicyclobacillaceae</taxon>
        <taxon>Alicyclobacillus</taxon>
    </lineage>
</organism>
<evidence type="ECO:0000313" key="2">
    <source>
        <dbReference type="Proteomes" id="UP001579974"/>
    </source>
</evidence>
<sequence>MKKTLYISDEAIRMLDEYQKGLKKRGIKISDSEVTSKAIIQFVLSESQYGEQKINDVIENLLLKQFNRLASMIASVGVDVDMILADTLDQRSADYPDVPPKQVMSDLRSSAMELFKSKKSFRVSVFED</sequence>
<accession>A0ABV5ANY9</accession>
<reference evidence="1 2" key="1">
    <citation type="journal article" date="2024" name="Int. J. Mol. Sci.">
        <title>Exploration of Alicyclobacillus spp. Genome in Search of Antibiotic Resistance.</title>
        <authorList>
            <person name="Bucka-Kolendo J."/>
            <person name="Kiousi D.E."/>
            <person name="Dekowska A."/>
            <person name="Mikolajczuk-Szczyrba A."/>
            <person name="Karadedos D.M."/>
            <person name="Michael P."/>
            <person name="Galanis A."/>
            <person name="Sokolowska B."/>
        </authorList>
    </citation>
    <scope>NUCLEOTIDE SEQUENCE [LARGE SCALE GENOMIC DNA]</scope>
    <source>
        <strain evidence="1 2">KKP 3000</strain>
    </source>
</reference>
<comment type="caution">
    <text evidence="1">The sequence shown here is derived from an EMBL/GenBank/DDBJ whole genome shotgun (WGS) entry which is preliminary data.</text>
</comment>
<gene>
    <name evidence="1" type="ORF">KKP3000_003103</name>
</gene>